<dbReference type="InterPro" id="IPR029039">
    <property type="entry name" value="Flavoprotein-like_sf"/>
</dbReference>
<dbReference type="AlphaFoldDB" id="A0A1N6JP59"/>
<reference evidence="2 3" key="1">
    <citation type="submission" date="2016-11" db="EMBL/GenBank/DDBJ databases">
        <authorList>
            <person name="Jaros S."/>
            <person name="Januszkiewicz K."/>
            <person name="Wedrychowicz H."/>
        </authorList>
    </citation>
    <scope>NUCLEOTIDE SEQUENCE [LARGE SCALE GENOMIC DNA]</scope>
    <source>
        <strain evidence="2 3">GAS95</strain>
    </source>
</reference>
<dbReference type="GO" id="GO:0005829">
    <property type="term" value="C:cytosol"/>
    <property type="evidence" value="ECO:0007669"/>
    <property type="project" value="TreeGrafter"/>
</dbReference>
<dbReference type="EMBL" id="FSRU01000001">
    <property type="protein sequence ID" value="SIO45959.1"/>
    <property type="molecule type" value="Genomic_DNA"/>
</dbReference>
<proteinExistence type="predicted"/>
<dbReference type="PANTHER" id="PTHR30543:SF21">
    <property type="entry name" value="NAD(P)H-DEPENDENT FMN REDUCTASE LOT6"/>
    <property type="match status" value="1"/>
</dbReference>
<dbReference type="PANTHER" id="PTHR30543">
    <property type="entry name" value="CHROMATE REDUCTASE"/>
    <property type="match status" value="1"/>
</dbReference>
<dbReference type="Proteomes" id="UP000185151">
    <property type="component" value="Unassembled WGS sequence"/>
</dbReference>
<evidence type="ECO:0000313" key="3">
    <source>
        <dbReference type="Proteomes" id="UP000185151"/>
    </source>
</evidence>
<name>A0A1N6JP59_9BURK</name>
<dbReference type="GO" id="GO:0010181">
    <property type="term" value="F:FMN binding"/>
    <property type="evidence" value="ECO:0007669"/>
    <property type="project" value="TreeGrafter"/>
</dbReference>
<dbReference type="OrthoDB" id="9812295at2"/>
<dbReference type="SUPFAM" id="SSF52218">
    <property type="entry name" value="Flavoproteins"/>
    <property type="match status" value="1"/>
</dbReference>
<dbReference type="GO" id="GO:0016491">
    <property type="term" value="F:oxidoreductase activity"/>
    <property type="evidence" value="ECO:0007669"/>
    <property type="project" value="InterPro"/>
</dbReference>
<feature type="domain" description="NADPH-dependent FMN reductase-like" evidence="1">
    <location>
        <begin position="6"/>
        <end position="152"/>
    </location>
</feature>
<dbReference type="Gene3D" id="3.40.50.360">
    <property type="match status" value="1"/>
</dbReference>
<keyword evidence="3" id="KW-1185">Reference proteome</keyword>
<evidence type="ECO:0000313" key="2">
    <source>
        <dbReference type="EMBL" id="SIO45959.1"/>
    </source>
</evidence>
<protein>
    <submittedName>
        <fullName evidence="2">Chromate reductase</fullName>
    </submittedName>
</protein>
<accession>A0A1N6JP59</accession>
<dbReference type="Pfam" id="PF03358">
    <property type="entry name" value="FMN_red"/>
    <property type="match status" value="1"/>
</dbReference>
<gene>
    <name evidence="2" type="ORF">SAMN05444165_3389</name>
</gene>
<organism evidence="2 3">
    <name type="scientific">Paraburkholderia phenazinium</name>
    <dbReference type="NCBI Taxonomy" id="60549"/>
    <lineage>
        <taxon>Bacteria</taxon>
        <taxon>Pseudomonadati</taxon>
        <taxon>Pseudomonadota</taxon>
        <taxon>Betaproteobacteria</taxon>
        <taxon>Burkholderiales</taxon>
        <taxon>Burkholderiaceae</taxon>
        <taxon>Paraburkholderia</taxon>
    </lineage>
</organism>
<evidence type="ECO:0000259" key="1">
    <source>
        <dbReference type="Pfam" id="PF03358"/>
    </source>
</evidence>
<dbReference type="InterPro" id="IPR050712">
    <property type="entry name" value="NAD(P)H-dep_reductase"/>
</dbReference>
<dbReference type="InterPro" id="IPR005025">
    <property type="entry name" value="FMN_Rdtase-like_dom"/>
</dbReference>
<sequence length="196" mass="21342">MKTSFKFVGLSGSLRQASFSSTVLNAFGQQLHSHGHGLDLLNIGDFPHYNQDIEEAGLPAAVATGRHLVEQSDGVVIVAPEFNHGIPGVLKNALDWLSRPAFASCFENKPVIFCTISPGALGGVRAQYQLRETLSSMLCHVVPMPEIVIPHVNKKVENGVFTDKPTLDFISNSIRRLIQAIELRRTAQDQVSAIEA</sequence>